<sequence length="130" mass="14833">MTTENEKTGQQVPPYGDEPFIYSGNLDLDALIRWMEDEANKLKAIRHAITESRRTLGYLMKEMSGVIQCQTLINSMRHHPDSSLLSDSNQFSNDLNSILLHLNSHELLHRSYQGIGVSEEEKPFSEAKEN</sequence>
<dbReference type="Proteomes" id="UP000011834">
    <property type="component" value="Chromosome"/>
</dbReference>
<dbReference type="AlphaFoldDB" id="M1SBE6"/>
<accession>M1SBE6</accession>
<dbReference type="KEGG" id="mmk:MU9_2684"/>
<dbReference type="HOGENOM" id="CLU_1935666_0_0_6"/>
<dbReference type="eggNOG" id="ENOG502ZQSM">
    <property type="taxonomic scope" value="Bacteria"/>
</dbReference>
<keyword evidence="2" id="KW-1185">Reference proteome</keyword>
<evidence type="ECO:0000313" key="1">
    <source>
        <dbReference type="EMBL" id="AGG31729.1"/>
    </source>
</evidence>
<proteinExistence type="predicted"/>
<evidence type="ECO:0000313" key="2">
    <source>
        <dbReference type="Proteomes" id="UP000011834"/>
    </source>
</evidence>
<dbReference type="EMBL" id="CP004345">
    <property type="protein sequence ID" value="AGG31729.1"/>
    <property type="molecule type" value="Genomic_DNA"/>
</dbReference>
<name>M1SBE6_MORMO</name>
<reference evidence="1 2" key="1">
    <citation type="journal article" date="2012" name="BMC Genomics">
        <title>Whole-genome sequencing and identification of Morganella morganii KT pathogenicity-related genes.</title>
        <authorList>
            <person name="Chen Y.T."/>
            <person name="Peng H.L."/>
            <person name="Shia W.C."/>
            <person name="Hsu F.R."/>
            <person name="Ken C.F."/>
            <person name="Tsao Y.M."/>
            <person name="Chen C.H."/>
            <person name="Liu C.E."/>
            <person name="Hsieh M.F."/>
            <person name="Chen H.C."/>
            <person name="Tang C.Y."/>
            <person name="Ku T.H."/>
        </authorList>
    </citation>
    <scope>NUCLEOTIDE SEQUENCE [LARGE SCALE GENOMIC DNA]</scope>
    <source>
        <strain evidence="1 2">KT</strain>
    </source>
</reference>
<protein>
    <submittedName>
        <fullName evidence="1">Uncharacterized protein</fullName>
    </submittedName>
</protein>
<gene>
    <name evidence="1" type="ORF">MU9_2684</name>
</gene>
<organism evidence="1 2">
    <name type="scientific">Morganella morganii subsp. morganii KT</name>
    <dbReference type="NCBI Taxonomy" id="1124991"/>
    <lineage>
        <taxon>Bacteria</taxon>
        <taxon>Pseudomonadati</taxon>
        <taxon>Pseudomonadota</taxon>
        <taxon>Gammaproteobacteria</taxon>
        <taxon>Enterobacterales</taxon>
        <taxon>Morganellaceae</taxon>
        <taxon>Morganella</taxon>
    </lineage>
</organism>